<feature type="domain" description="N-end rule aminoacyl transferase C-terminal" evidence="6">
    <location>
        <begin position="111"/>
        <end position="230"/>
    </location>
</feature>
<reference evidence="7" key="1">
    <citation type="journal article" date="2022" name="bioRxiv">
        <title>Thiovibrio frasassiensisgen. nov., sp. nov., an autotrophic, elemental sulfur disproportionating bacterium isolated from sulfidic karst sediment, and proposal of Thiovibrionaceae fam. nov.</title>
        <authorList>
            <person name="Aronson H."/>
            <person name="Thomas C."/>
            <person name="Bhattacharyya M."/>
            <person name="Eckstein S."/>
            <person name="Jensen S."/>
            <person name="Barco R."/>
            <person name="Macalady J."/>
            <person name="Amend J."/>
        </authorList>
    </citation>
    <scope>NUCLEOTIDE SEQUENCE</scope>
    <source>
        <strain evidence="7">RS19-109</strain>
    </source>
</reference>
<reference evidence="7" key="2">
    <citation type="submission" date="2022-10" db="EMBL/GenBank/DDBJ databases">
        <authorList>
            <person name="Aronson H.S."/>
        </authorList>
    </citation>
    <scope>NUCLEOTIDE SEQUENCE</scope>
    <source>
        <strain evidence="7">RS19-109</strain>
    </source>
</reference>
<keyword evidence="1 4" id="KW-0963">Cytoplasm</keyword>
<dbReference type="PANTHER" id="PTHR21367">
    <property type="entry name" value="ARGININE-TRNA-PROTEIN TRANSFERASE 1"/>
    <property type="match status" value="1"/>
</dbReference>
<name>A0A9X4MJE5_9BACT</name>
<organism evidence="7 8">
    <name type="scientific">Thiovibrio frasassiensis</name>
    <dbReference type="NCBI Taxonomy" id="2984131"/>
    <lineage>
        <taxon>Bacteria</taxon>
        <taxon>Pseudomonadati</taxon>
        <taxon>Thermodesulfobacteriota</taxon>
        <taxon>Desulfobulbia</taxon>
        <taxon>Desulfobulbales</taxon>
        <taxon>Thiovibrionaceae</taxon>
        <taxon>Thiovibrio</taxon>
    </lineage>
</organism>
<dbReference type="InterPro" id="IPR016181">
    <property type="entry name" value="Acyl_CoA_acyltransferase"/>
</dbReference>
<evidence type="ECO:0000256" key="3">
    <source>
        <dbReference type="ARBA" id="ARBA00023315"/>
    </source>
</evidence>
<evidence type="ECO:0000256" key="4">
    <source>
        <dbReference type="HAMAP-Rule" id="MF_00689"/>
    </source>
</evidence>
<evidence type="ECO:0000259" key="5">
    <source>
        <dbReference type="Pfam" id="PF04376"/>
    </source>
</evidence>
<sequence length="239" mass="27612">MDVSDTSRFIAKLSPYFVDTPAECPYTLDRTAVYHQAGFSFLPPAVLEEFLAAGYRRNGNTIYGMRCPDCTACVPIRLETAAFRPSRNMRRVWQRNQDIEISVGPLEVTPEKLQLLDRFFNSRYPGRASTASDYYSGFFFNSLAPTMEISFRLSGQLLGVSIVDLAERSLSAVYFYFDPDCEKRSLGTFNILYLNELAKREHCDYLYLGYWIEEVAAMTYKARFRPHSVLRNNEWRQVD</sequence>
<dbReference type="AlphaFoldDB" id="A0A9X4MJE5"/>
<comment type="caution">
    <text evidence="7">The sequence shown here is derived from an EMBL/GenBank/DDBJ whole genome shotgun (WGS) entry which is preliminary data.</text>
</comment>
<dbReference type="GO" id="GO:0008914">
    <property type="term" value="F:leucyl-tRNA--protein transferase activity"/>
    <property type="evidence" value="ECO:0007669"/>
    <property type="project" value="UniProtKB-UniRule"/>
</dbReference>
<evidence type="ECO:0000313" key="7">
    <source>
        <dbReference type="EMBL" id="MDG4476608.1"/>
    </source>
</evidence>
<dbReference type="Pfam" id="PF04376">
    <property type="entry name" value="ATE_N"/>
    <property type="match status" value="1"/>
</dbReference>
<dbReference type="PIRSF" id="PIRSF037208">
    <property type="entry name" value="ATE_pro_prd"/>
    <property type="match status" value="1"/>
</dbReference>
<protein>
    <recommendedName>
        <fullName evidence="4">Aspartate/glutamate leucyltransferase</fullName>
        <ecNumber evidence="4">2.3.2.29</ecNumber>
    </recommendedName>
</protein>
<dbReference type="EC" id="2.3.2.29" evidence="4"/>
<dbReference type="HAMAP" id="MF_00689">
    <property type="entry name" value="Bpt"/>
    <property type="match status" value="1"/>
</dbReference>
<gene>
    <name evidence="4" type="primary">bpt</name>
    <name evidence="7" type="ORF">OLX77_10635</name>
</gene>
<dbReference type="SUPFAM" id="SSF55729">
    <property type="entry name" value="Acyl-CoA N-acyltransferases (Nat)"/>
    <property type="match status" value="1"/>
</dbReference>
<keyword evidence="3 4" id="KW-0012">Acyltransferase</keyword>
<comment type="similarity">
    <text evidence="4">Belongs to the R-transferase family. Bpt subfamily.</text>
</comment>
<dbReference type="Proteomes" id="UP001154240">
    <property type="component" value="Unassembled WGS sequence"/>
</dbReference>
<dbReference type="InterPro" id="IPR007471">
    <property type="entry name" value="N-end_Aminoacyl_Trfase_N"/>
</dbReference>
<proteinExistence type="inferred from homology"/>
<comment type="catalytic activity">
    <reaction evidence="4">
        <text>N-terminal L-aspartyl-[protein] + L-leucyl-tRNA(Leu) = N-terminal L-leucyl-L-aspartyl-[protein] + tRNA(Leu) + H(+)</text>
        <dbReference type="Rhea" id="RHEA:50420"/>
        <dbReference type="Rhea" id="RHEA-COMP:9613"/>
        <dbReference type="Rhea" id="RHEA-COMP:9622"/>
        <dbReference type="Rhea" id="RHEA-COMP:12669"/>
        <dbReference type="Rhea" id="RHEA-COMP:12674"/>
        <dbReference type="ChEBI" id="CHEBI:15378"/>
        <dbReference type="ChEBI" id="CHEBI:64720"/>
        <dbReference type="ChEBI" id="CHEBI:78442"/>
        <dbReference type="ChEBI" id="CHEBI:78494"/>
        <dbReference type="ChEBI" id="CHEBI:133042"/>
        <dbReference type="EC" id="2.3.2.29"/>
    </reaction>
</comment>
<dbReference type="PANTHER" id="PTHR21367:SF1">
    <property type="entry name" value="ARGINYL-TRNA--PROTEIN TRANSFERASE 1"/>
    <property type="match status" value="1"/>
</dbReference>
<comment type="catalytic activity">
    <reaction evidence="4">
        <text>N-terminal L-glutamyl-[protein] + L-leucyl-tRNA(Leu) = N-terminal L-leucyl-L-glutamyl-[protein] + tRNA(Leu) + H(+)</text>
        <dbReference type="Rhea" id="RHEA:50412"/>
        <dbReference type="Rhea" id="RHEA-COMP:9613"/>
        <dbReference type="Rhea" id="RHEA-COMP:9622"/>
        <dbReference type="Rhea" id="RHEA-COMP:12664"/>
        <dbReference type="Rhea" id="RHEA-COMP:12668"/>
        <dbReference type="ChEBI" id="CHEBI:15378"/>
        <dbReference type="ChEBI" id="CHEBI:64721"/>
        <dbReference type="ChEBI" id="CHEBI:78442"/>
        <dbReference type="ChEBI" id="CHEBI:78494"/>
        <dbReference type="ChEBI" id="CHEBI:133041"/>
        <dbReference type="EC" id="2.3.2.29"/>
    </reaction>
</comment>
<feature type="domain" description="N-end aminoacyl transferase N-terminal" evidence="5">
    <location>
        <begin position="23"/>
        <end position="91"/>
    </location>
</feature>
<dbReference type="RefSeq" id="WP_307633573.1">
    <property type="nucleotide sequence ID" value="NZ_JAPHEH010000001.1"/>
</dbReference>
<dbReference type="GO" id="GO:0005737">
    <property type="term" value="C:cytoplasm"/>
    <property type="evidence" value="ECO:0007669"/>
    <property type="project" value="UniProtKB-SubCell"/>
</dbReference>
<dbReference type="InterPro" id="IPR030700">
    <property type="entry name" value="N-end_Aminoacyl_Trfase"/>
</dbReference>
<dbReference type="Pfam" id="PF04377">
    <property type="entry name" value="ATE_C"/>
    <property type="match status" value="1"/>
</dbReference>
<dbReference type="GO" id="GO:0004057">
    <property type="term" value="F:arginyl-tRNA--protein transferase activity"/>
    <property type="evidence" value="ECO:0007669"/>
    <property type="project" value="InterPro"/>
</dbReference>
<dbReference type="InterPro" id="IPR017138">
    <property type="entry name" value="Asp_Glu_LeuTrfase"/>
</dbReference>
<dbReference type="NCBIfam" id="NF002346">
    <property type="entry name" value="PRK01305.2-3"/>
    <property type="match status" value="1"/>
</dbReference>
<comment type="subcellular location">
    <subcellularLocation>
        <location evidence="4">Cytoplasm</location>
    </subcellularLocation>
</comment>
<dbReference type="InterPro" id="IPR007472">
    <property type="entry name" value="N-end_Aminoacyl_Trfase_C"/>
</dbReference>
<keyword evidence="2 4" id="KW-0808">Transferase</keyword>
<accession>A0A9X4MJE5</accession>
<comment type="function">
    <text evidence="4">Functions in the N-end rule pathway of protein degradation where it conjugates Leu from its aminoacyl-tRNA to the N-termini of proteins containing an N-terminal aspartate or glutamate.</text>
</comment>
<keyword evidence="8" id="KW-1185">Reference proteome</keyword>
<evidence type="ECO:0000313" key="8">
    <source>
        <dbReference type="Proteomes" id="UP001154240"/>
    </source>
</evidence>
<evidence type="ECO:0000256" key="2">
    <source>
        <dbReference type="ARBA" id="ARBA00022679"/>
    </source>
</evidence>
<evidence type="ECO:0000259" key="6">
    <source>
        <dbReference type="Pfam" id="PF04377"/>
    </source>
</evidence>
<evidence type="ECO:0000256" key="1">
    <source>
        <dbReference type="ARBA" id="ARBA00022490"/>
    </source>
</evidence>
<dbReference type="EMBL" id="JAPHEH010000001">
    <property type="protein sequence ID" value="MDG4476608.1"/>
    <property type="molecule type" value="Genomic_DNA"/>
</dbReference>
<dbReference type="GO" id="GO:0071596">
    <property type="term" value="P:ubiquitin-dependent protein catabolic process via the N-end rule pathway"/>
    <property type="evidence" value="ECO:0007669"/>
    <property type="project" value="InterPro"/>
</dbReference>